<dbReference type="GO" id="GO:0045324">
    <property type="term" value="P:late endosome to vacuole transport"/>
    <property type="evidence" value="ECO:0000318"/>
    <property type="project" value="GO_Central"/>
</dbReference>
<evidence type="ECO:0000313" key="4">
    <source>
        <dbReference type="Proteomes" id="UP000215914"/>
    </source>
</evidence>
<dbReference type="GO" id="GO:0032509">
    <property type="term" value="P:endosome transport via multivesicular body sorting pathway"/>
    <property type="evidence" value="ECO:0000318"/>
    <property type="project" value="GO_Central"/>
</dbReference>
<reference evidence="3" key="2">
    <citation type="submission" date="2017-02" db="EMBL/GenBank/DDBJ databases">
        <title>Sunflower complete genome.</title>
        <authorList>
            <person name="Langlade N."/>
            <person name="Munos S."/>
        </authorList>
    </citation>
    <scope>NUCLEOTIDE SEQUENCE [LARGE SCALE GENOMIC DNA]</scope>
    <source>
        <tissue evidence="3">Leaves</tissue>
    </source>
</reference>
<dbReference type="GO" id="GO:0015031">
    <property type="term" value="P:protein transport"/>
    <property type="evidence" value="ECO:0000318"/>
    <property type="project" value="GO_Central"/>
</dbReference>
<dbReference type="InParanoid" id="A0A251V7V1"/>
<protein>
    <submittedName>
        <fullName evidence="3">Uncharacterized protein</fullName>
    </submittedName>
</protein>
<dbReference type="Proteomes" id="UP000215914">
    <property type="component" value="Chromosome 3"/>
</dbReference>
<feature type="compositionally biased region" description="Polar residues" evidence="1">
    <location>
        <begin position="91"/>
        <end position="100"/>
    </location>
</feature>
<keyword evidence="4" id="KW-1185">Reference proteome</keyword>
<dbReference type="GO" id="GO:0000815">
    <property type="term" value="C:ESCRT III complex"/>
    <property type="evidence" value="ECO:0000318"/>
    <property type="project" value="GO_Central"/>
</dbReference>
<sequence length="274" mass="30791">MGWGSGESNWTRWLWIPEKDWYNDTHGSGSLDNSLARGFTHGYITTIEMMSESIDETLDKDEAVLDEIGVGIGSQLSSAPKGRLGPKKVDNTVSSLFDSDPETGTTMTMCTQIMTSSGGKGKRSCDDLVQNPSSASATAGTTCLLGSEAEWEGYARSFDYHEGRKAQVKGKRPREDLGTFDCDEGRKAQVKRNRLPTLEGLQRRNIRCGELRKMWIISWCHALVIRQKVCNWWCKLRTLEAYSNCIQMKQKRKMLQLGLWVTCSAPDPFDLILF</sequence>
<reference evidence="2 4" key="1">
    <citation type="journal article" date="2017" name="Nature">
        <title>The sunflower genome provides insights into oil metabolism, flowering and Asterid evolution.</title>
        <authorList>
            <person name="Badouin H."/>
            <person name="Gouzy J."/>
            <person name="Grassa C.J."/>
            <person name="Murat F."/>
            <person name="Staton S.E."/>
            <person name="Cottret L."/>
            <person name="Lelandais-Briere C."/>
            <person name="Owens G.L."/>
            <person name="Carrere S."/>
            <person name="Mayjonade B."/>
            <person name="Legrand L."/>
            <person name="Gill N."/>
            <person name="Kane N.C."/>
            <person name="Bowers J.E."/>
            <person name="Hubner S."/>
            <person name="Bellec A."/>
            <person name="Berard A."/>
            <person name="Berges H."/>
            <person name="Blanchet N."/>
            <person name="Boniface M.C."/>
            <person name="Brunel D."/>
            <person name="Catrice O."/>
            <person name="Chaidir N."/>
            <person name="Claudel C."/>
            <person name="Donnadieu C."/>
            <person name="Faraut T."/>
            <person name="Fievet G."/>
            <person name="Helmstetter N."/>
            <person name="King M."/>
            <person name="Knapp S.J."/>
            <person name="Lai Z."/>
            <person name="Le Paslier M.C."/>
            <person name="Lippi Y."/>
            <person name="Lorenzon L."/>
            <person name="Mandel J.R."/>
            <person name="Marage G."/>
            <person name="Marchand G."/>
            <person name="Marquand E."/>
            <person name="Bret-Mestries E."/>
            <person name="Morien E."/>
            <person name="Nambeesan S."/>
            <person name="Nguyen T."/>
            <person name="Pegot-Espagnet P."/>
            <person name="Pouilly N."/>
            <person name="Raftis F."/>
            <person name="Sallet E."/>
            <person name="Schiex T."/>
            <person name="Thomas J."/>
            <person name="Vandecasteele C."/>
            <person name="Vares D."/>
            <person name="Vear F."/>
            <person name="Vautrin S."/>
            <person name="Crespi M."/>
            <person name="Mangin B."/>
            <person name="Burke J.M."/>
            <person name="Salse J."/>
            <person name="Munos S."/>
            <person name="Vincourt P."/>
            <person name="Rieseberg L.H."/>
            <person name="Langlade N.B."/>
        </authorList>
    </citation>
    <scope>NUCLEOTIDE SEQUENCE [LARGE SCALE GENOMIC DNA]</scope>
    <source>
        <strain evidence="4">cv. SF193</strain>
        <tissue evidence="2">Leaves</tissue>
    </source>
</reference>
<dbReference type="EMBL" id="MNCJ02000318">
    <property type="protein sequence ID" value="KAF5815151.1"/>
    <property type="molecule type" value="Genomic_DNA"/>
</dbReference>
<accession>A0A251V7V1</accession>
<dbReference type="GO" id="GO:0005771">
    <property type="term" value="C:multivesicular body"/>
    <property type="evidence" value="ECO:0000318"/>
    <property type="project" value="GO_Central"/>
</dbReference>
<evidence type="ECO:0000313" key="3">
    <source>
        <dbReference type="EMBL" id="OTG31680.1"/>
    </source>
</evidence>
<dbReference type="Gramene" id="mRNA:HanXRQr2_Chr03g0119861">
    <property type="protein sequence ID" value="mRNA:HanXRQr2_Chr03g0119861"/>
    <property type="gene ID" value="HanXRQr2_Chr03g0119861"/>
</dbReference>
<dbReference type="AlphaFoldDB" id="A0A251V7V1"/>
<evidence type="ECO:0000313" key="2">
    <source>
        <dbReference type="EMBL" id="KAF5815151.1"/>
    </source>
</evidence>
<gene>
    <name evidence="3" type="ORF">HannXRQ_Chr03g0078361</name>
    <name evidence="2" type="ORF">HanXRQr2_Chr03g0119861</name>
</gene>
<organism evidence="3 4">
    <name type="scientific">Helianthus annuus</name>
    <name type="common">Common sunflower</name>
    <dbReference type="NCBI Taxonomy" id="4232"/>
    <lineage>
        <taxon>Eukaryota</taxon>
        <taxon>Viridiplantae</taxon>
        <taxon>Streptophyta</taxon>
        <taxon>Embryophyta</taxon>
        <taxon>Tracheophyta</taxon>
        <taxon>Spermatophyta</taxon>
        <taxon>Magnoliopsida</taxon>
        <taxon>eudicotyledons</taxon>
        <taxon>Gunneridae</taxon>
        <taxon>Pentapetalae</taxon>
        <taxon>asterids</taxon>
        <taxon>campanulids</taxon>
        <taxon>Asterales</taxon>
        <taxon>Asteraceae</taxon>
        <taxon>Asteroideae</taxon>
        <taxon>Heliantheae alliance</taxon>
        <taxon>Heliantheae</taxon>
        <taxon>Helianthus</taxon>
    </lineage>
</organism>
<proteinExistence type="predicted"/>
<dbReference type="EMBL" id="CM007892">
    <property type="protein sequence ID" value="OTG31680.1"/>
    <property type="molecule type" value="Genomic_DNA"/>
</dbReference>
<dbReference type="STRING" id="4232.A0A251V7V1"/>
<reference evidence="2" key="3">
    <citation type="submission" date="2020-06" db="EMBL/GenBank/DDBJ databases">
        <title>Helianthus annuus Genome sequencing and assembly Release 2.</title>
        <authorList>
            <person name="Gouzy J."/>
            <person name="Langlade N."/>
            <person name="Munos S."/>
        </authorList>
    </citation>
    <scope>NUCLEOTIDE SEQUENCE</scope>
    <source>
        <tissue evidence="2">Leaves</tissue>
    </source>
</reference>
<feature type="region of interest" description="Disordered" evidence="1">
    <location>
        <begin position="79"/>
        <end position="100"/>
    </location>
</feature>
<evidence type="ECO:0000256" key="1">
    <source>
        <dbReference type="SAM" id="MobiDB-lite"/>
    </source>
</evidence>
<name>A0A251V7V1_HELAN</name>